<evidence type="ECO:0000313" key="2">
    <source>
        <dbReference type="Proteomes" id="UP000005316"/>
    </source>
</evidence>
<comment type="caution">
    <text evidence="1">The sequence shown here is derived from an EMBL/GenBank/DDBJ whole genome shotgun (WGS) entry which is preliminary data.</text>
</comment>
<sequence length="45" mass="5019">MVKSREAVNKKVAVNRKTANSTLGSWLLSIQSIMKLSLLNVTLQF</sequence>
<dbReference type="HOGENOM" id="CLU_3205461_0_0_9"/>
<accession>F9DVX1</accession>
<organism evidence="1 2">
    <name type="scientific">Sporosarcina newyorkensis 2681</name>
    <dbReference type="NCBI Taxonomy" id="1027292"/>
    <lineage>
        <taxon>Bacteria</taxon>
        <taxon>Bacillati</taxon>
        <taxon>Bacillota</taxon>
        <taxon>Bacilli</taxon>
        <taxon>Bacillales</taxon>
        <taxon>Caryophanaceae</taxon>
        <taxon>Sporosarcina</taxon>
    </lineage>
</organism>
<dbReference type="AlphaFoldDB" id="F9DVX1"/>
<name>F9DVX1_9BACL</name>
<evidence type="ECO:0000313" key="1">
    <source>
        <dbReference type="EMBL" id="EGQ22352.1"/>
    </source>
</evidence>
<protein>
    <submittedName>
        <fullName evidence="1">Uncharacterized protein</fullName>
    </submittedName>
</protein>
<reference evidence="1 2" key="1">
    <citation type="submission" date="2011-04" db="EMBL/GenBank/DDBJ databases">
        <authorList>
            <person name="Muzny D."/>
            <person name="Qin X."/>
            <person name="Deng J."/>
            <person name="Jiang H."/>
            <person name="Liu Y."/>
            <person name="Qu J."/>
            <person name="Song X.-Z."/>
            <person name="Zhang L."/>
            <person name="Thornton R."/>
            <person name="Coyle M."/>
            <person name="Francisco L."/>
            <person name="Jackson L."/>
            <person name="Javaid M."/>
            <person name="Korchina V."/>
            <person name="Kovar C."/>
            <person name="Mata R."/>
            <person name="Mathew T."/>
            <person name="Ngo R."/>
            <person name="Nguyen L."/>
            <person name="Nguyen N."/>
            <person name="Okwuonu G."/>
            <person name="Ongeri F."/>
            <person name="Pham C."/>
            <person name="Simmons D."/>
            <person name="Wilczek-Boney K."/>
            <person name="Hale W."/>
            <person name="Jakkamsetti A."/>
            <person name="Pham P."/>
            <person name="Ruth R."/>
            <person name="San Lucas F."/>
            <person name="Warren J."/>
            <person name="Zhang J."/>
            <person name="Zhao Z."/>
            <person name="Zhou C."/>
            <person name="Zhu D."/>
            <person name="Lee S."/>
            <person name="Bess C."/>
            <person name="Blankenburg K."/>
            <person name="Forbes L."/>
            <person name="Fu Q."/>
            <person name="Gubbala S."/>
            <person name="Hirani K."/>
            <person name="Jayaseelan J.C."/>
            <person name="Lara F."/>
            <person name="Munidasa M."/>
            <person name="Palculict T."/>
            <person name="Patil S."/>
            <person name="Pu L.-L."/>
            <person name="Saada N."/>
            <person name="Tang L."/>
            <person name="Weissenberger G."/>
            <person name="Zhu Y."/>
            <person name="Hemphill L."/>
            <person name="Shang Y."/>
            <person name="Youmans B."/>
            <person name="Ayvaz T."/>
            <person name="Ross M."/>
            <person name="Santibanez J."/>
            <person name="Aqrawi P."/>
            <person name="Gross S."/>
            <person name="Joshi V."/>
            <person name="Fowler G."/>
            <person name="Nazareth L."/>
            <person name="Reid J."/>
            <person name="Worley K."/>
            <person name="Petrosino J."/>
            <person name="Highlander S."/>
            <person name="Gibbs R."/>
        </authorList>
    </citation>
    <scope>NUCLEOTIDE SEQUENCE [LARGE SCALE GENOMIC DNA]</scope>
    <source>
        <strain evidence="1 2">2681</strain>
    </source>
</reference>
<dbReference type="EMBL" id="AFPZ01000095">
    <property type="protein sequence ID" value="EGQ22352.1"/>
    <property type="molecule type" value="Genomic_DNA"/>
</dbReference>
<gene>
    <name evidence="1" type="ORF">HMPREF9372_2952</name>
</gene>
<proteinExistence type="predicted"/>
<dbReference type="Proteomes" id="UP000005316">
    <property type="component" value="Unassembled WGS sequence"/>
</dbReference>